<evidence type="ECO:0000256" key="11">
    <source>
        <dbReference type="ARBA" id="ARBA00048462"/>
    </source>
</evidence>
<dbReference type="Pfam" id="PF22235">
    <property type="entry name" value="FAS1_thioest_ins"/>
    <property type="match status" value="1"/>
</dbReference>
<evidence type="ECO:0000256" key="6">
    <source>
        <dbReference type="ARBA" id="ARBA00023002"/>
    </source>
</evidence>
<dbReference type="Gene3D" id="1.20.930.70">
    <property type="match status" value="1"/>
</dbReference>
<dbReference type="SUPFAM" id="SSF51412">
    <property type="entry name" value="Inosine monophosphate dehydrogenase (IMPDH)"/>
    <property type="match status" value="1"/>
</dbReference>
<dbReference type="CDD" id="cd03447">
    <property type="entry name" value="FAS_MaoC"/>
    <property type="match status" value="1"/>
</dbReference>
<evidence type="ECO:0000256" key="15">
    <source>
        <dbReference type="PIRNR" id="PIRNR005562"/>
    </source>
</evidence>
<keyword evidence="9" id="KW-0511">Multifunctional enzyme</keyword>
<dbReference type="Pfam" id="PF13452">
    <property type="entry name" value="FAS1_DH_region"/>
    <property type="match status" value="1"/>
</dbReference>
<dbReference type="InterPro" id="IPR013565">
    <property type="entry name" value="Fas1/AflB-like_central"/>
</dbReference>
<dbReference type="InterPro" id="IPR016452">
    <property type="entry name" value="Fas1/AflB-like"/>
</dbReference>
<dbReference type="Gene3D" id="3.30.1120.100">
    <property type="match status" value="1"/>
</dbReference>
<sequence length="2124" mass="234194">MGDFGAWMEPAISGGRLSNLSSGRPMTLRYGSLETELVVPTTLYPLAVQLKDQFITLLPHHTDDTAGNDEPLSASGLVARYLGYVADETEKHYDCDERSLYEGVLNLVLDGFERGFLQDNDVHALAAGLPGPLTGQLAVIRSYYRARHVSGISRVSMPKKPVGSALLRAAADESAVICTVFGGQGNVEDYFAELRQTYSTYQPLVDELVTRGSQLLQRLSANPEVDEFYPRGLDVMTWLRDEKATPDVDYLVSAPVSCPLIGLVQLAHYEVTCRVLGIHPGALRDLSRGTTGHSQGIVIAAITAAADGWESWRELTDSALTILFWIGARSQQSFPGISITPRMLRDSRDHGEGAPTPMLSIRDLSRIEVERHIAAMNQHLPADSHIATALINNPSNLVVAGPPACLCGLNTRLRKAKAPMGLEQNRVPSRRRQVCFTNRFLPVTVPFHSQYLSGAAKLIDRDLKDVTISPKALRIPVRDTITGEDMRQISGSSIVPALVRLVTLDSVDWVKATSFPHATHILEFGPGGSFGVGVLTARNKEGTGIRVVLAGSLGGSSGIVGYKHEVFDRGGHRAVAYSKSWEEEFGPRLATVKSTERTYVDTKLSRLLGVPPVLVAGMTPTTVAWDFVAATMMAGYYIELAGGGYRVPEAMSEALASIERSMPAGRGINVNLIYANPAAISWQIPLVRRLRAEGVPIEGLTIGAGVPSLEVAQGYIDTMGLKYISFKPGSINAIQAVIDIAKTRPTFPVVLQWTGGRGGGHHSFEDLHDPILATYGRIRQQKNIILVAGSGFGGGEDTYPFLTGGWSEQYGRPLMPFDGCLLGSRVMVAKEAHTSPAAKQAIVNTSGVDDTDWERSYDGPVGGVITVRSEMGEPIHKLATRGVVFWAEMDRTIFSLPKDKRVAELKRNRRHIIERLNHDFQKVWFGRDADDRPCDLEDMTYGQVVQRLVNLMYVREESRWIDPSYMTFTGDFVRRVEDRFTSQPSRPSLLLDYSDLMTPCPAVQDILACYPGAEKQLLHPQDIEFFLAMCRRRGMKPVNFIPTLDDDFEYYFKKDSLWQSEDLAAVCGQDVQRVCILQGPVAVKHSTVVDEPVKSILDDIHDLHIACLTRDRYNGDKTAIPVVEGLGRLPAGCEVLTQVPIEGLAVSYGDGSHEDICTYTLPESPSAVMPSIESWLGLLAGPEGNWRHALLSSEVVMHGKKFGANPLRRVFAPCHGLSVEIHHPKDPARTHIIVKERQQALGRPYKEVIEIMLAPKDEIRVSLIHHVAALGKPVRLSLRFTYHPEAGNVPIYEVMGDRNDRINEFYWRTWFGNEPLELDNEVDAVFDGGKSIISGKDIHNFMRAVGNTGEVFAENKVVYAPMDFAMVVGWQAVMKAVFAQTIGGDLSRLVHLSNEFRMWPGASPLRSGDEVSSSARVKAVIIQDSGKTVEVSGMIERAGEPVVEITSRFLYRGVYNDFENSFHRKDEAPMRLSIASSQDAAVLTSKKWFFYEAEYANADLVGQTLTFRLQSLLRFENKTLDGFSSVGTYGQVLLELPNKDVAQVGSVRYEAGRSEGNPVIDFLERHGSLLDECLYFEKPIPLTGRVPLQLRMPASNETYARVSRDHNPIHVSRVFSLYAELPGTITHGMYSSAAVRSLAEMWAADKSVHRFRSFRVSMVGMVLPNDEIEVELQHVGMVSGRKVIKVEARNKATGQTVLLGEAEVEQPVTAYTFTGQGAQHQGMGMEIYASSAAARDVWDRADRFLVDNYGKRGAAAEVKCMPGFSIVDIVRNNPRELTVYFGGQNGAKIRGNYMAMTFDTVDPDGNVRPLRIFKDVDEKTRSYTYRSPAGLLSATQFTQPALTIMEQASFQDMKAKGLVPDTYSFAGHSLGEFSALVAAANIMSIEKLVSVAFYRGLTMQVAVKRDIAGRSNYSMCAVNPSKFSSAVPDAALELVVSSITEETDDWLLEIVNHNIQDRQYVVAGDLRALDTLAGVTNHLKRQNIDVGEMQAEKARALLRGVVKGCADETLKKPTPLELDRGFATTPLRGIDVPFHSTFLRYGIESFRTFLLSKVDESTIAPSKLVGRYIPNMTARPLALTREYFEYVYSLTHSPRIAVVLESWPAGAAVPLMTPGNEQTRITSS</sequence>
<protein>
    <submittedName>
        <fullName evidence="17">Beta subunit of fatty acid synthetase</fullName>
        <ecNumber evidence="17">2.3.1.86</ecNumber>
    </submittedName>
</protein>
<dbReference type="InterPro" id="IPR002539">
    <property type="entry name" value="MaoC-like_dom"/>
</dbReference>
<keyword evidence="17" id="KW-0012">Acyltransferase</keyword>
<evidence type="ECO:0000256" key="12">
    <source>
        <dbReference type="ARBA" id="ARBA00048536"/>
    </source>
</evidence>
<dbReference type="Pfam" id="PF01575">
    <property type="entry name" value="MaoC_dehydratas"/>
    <property type="match status" value="1"/>
</dbReference>
<comment type="caution">
    <text evidence="17">The sequence shown here is derived from an EMBL/GenBank/DDBJ whole genome shotgun (WGS) entry which is preliminary data.</text>
</comment>
<dbReference type="PIRSF" id="PIRSF005562">
    <property type="entry name" value="FAS_yeast_beta"/>
    <property type="match status" value="1"/>
</dbReference>
<keyword evidence="7 15" id="KW-0520">NAD</keyword>
<dbReference type="InterPro" id="IPR003965">
    <property type="entry name" value="Fatty_acid_synthase"/>
</dbReference>
<dbReference type="Gene3D" id="3.10.129.10">
    <property type="entry name" value="Hotdog Thioesterase"/>
    <property type="match status" value="2"/>
</dbReference>
<dbReference type="Gene3D" id="6.10.60.10">
    <property type="match status" value="1"/>
</dbReference>
<keyword evidence="18" id="KW-1185">Reference proteome</keyword>
<feature type="domain" description="Malonyl-CoA:ACP transacylase (MAT)" evidence="16">
    <location>
        <begin position="1712"/>
        <end position="2076"/>
    </location>
</feature>
<keyword evidence="3 15" id="KW-0808">Transferase</keyword>
<keyword evidence="6 15" id="KW-0560">Oxidoreductase</keyword>
<comment type="catalytic activity">
    <reaction evidence="11">
        <text>holo-[ACP] + malonyl-CoA = malonyl-[ACP] + CoA</text>
        <dbReference type="Rhea" id="RHEA:41792"/>
        <dbReference type="Rhea" id="RHEA-COMP:9623"/>
        <dbReference type="Rhea" id="RHEA-COMP:9685"/>
        <dbReference type="ChEBI" id="CHEBI:57287"/>
        <dbReference type="ChEBI" id="CHEBI:57384"/>
        <dbReference type="ChEBI" id="CHEBI:64479"/>
        <dbReference type="ChEBI" id="CHEBI:78449"/>
        <dbReference type="EC" id="2.3.1.39"/>
    </reaction>
</comment>
<evidence type="ECO:0000256" key="1">
    <source>
        <dbReference type="ARBA" id="ARBA00001055"/>
    </source>
</evidence>
<evidence type="ECO:0000256" key="5">
    <source>
        <dbReference type="ARBA" id="ARBA00022857"/>
    </source>
</evidence>
<dbReference type="SUPFAM" id="SSF52151">
    <property type="entry name" value="FabD/lysophospholipase-like"/>
    <property type="match status" value="2"/>
</dbReference>
<evidence type="ECO:0000256" key="9">
    <source>
        <dbReference type="ARBA" id="ARBA00023268"/>
    </source>
</evidence>
<evidence type="ECO:0000256" key="10">
    <source>
        <dbReference type="ARBA" id="ARBA00048237"/>
    </source>
</evidence>
<dbReference type="PANTHER" id="PTHR10982:SF21">
    <property type="entry name" value="FATTY ACID SYNTHASE SUBUNIT BETA"/>
    <property type="match status" value="1"/>
</dbReference>
<evidence type="ECO:0000256" key="8">
    <source>
        <dbReference type="ARBA" id="ARBA00023239"/>
    </source>
</evidence>
<comment type="catalytic activity">
    <reaction evidence="1">
        <text>a (3R)-hydroxyacyl-[ACP] = a (2E)-enoyl-[ACP] + H2O</text>
        <dbReference type="Rhea" id="RHEA:13097"/>
        <dbReference type="Rhea" id="RHEA-COMP:9925"/>
        <dbReference type="Rhea" id="RHEA-COMP:9945"/>
        <dbReference type="ChEBI" id="CHEBI:15377"/>
        <dbReference type="ChEBI" id="CHEBI:78784"/>
        <dbReference type="ChEBI" id="CHEBI:78827"/>
        <dbReference type="EC" id="4.2.1.59"/>
    </reaction>
</comment>
<dbReference type="Proteomes" id="UP001498421">
    <property type="component" value="Unassembled WGS sequence"/>
</dbReference>
<keyword evidence="8" id="KW-0456">Lyase</keyword>
<dbReference type="InterPro" id="IPR039569">
    <property type="entry name" value="FAS1-like_DH_region"/>
</dbReference>
<dbReference type="Gene3D" id="3.40.366.10">
    <property type="entry name" value="Malonyl-Coenzyme A Acyl Carrier Protein, domain 2"/>
    <property type="match status" value="3"/>
</dbReference>
<dbReference type="InterPro" id="IPR050830">
    <property type="entry name" value="Fungal_FAS"/>
</dbReference>
<keyword evidence="4 15" id="KW-0378">Hydrolase</keyword>
<dbReference type="SMART" id="SM00827">
    <property type="entry name" value="PKS_AT"/>
    <property type="match status" value="1"/>
</dbReference>
<evidence type="ECO:0000256" key="3">
    <source>
        <dbReference type="ARBA" id="ARBA00022679"/>
    </source>
</evidence>
<dbReference type="InterPro" id="IPR040883">
    <property type="entry name" value="FAS_meander"/>
</dbReference>
<dbReference type="Gene3D" id="1.20.1050.120">
    <property type="match status" value="1"/>
</dbReference>
<dbReference type="Gene3D" id="6.10.140.1400">
    <property type="match status" value="1"/>
</dbReference>
<dbReference type="InterPro" id="IPR013785">
    <property type="entry name" value="Aldolase_TIM"/>
</dbReference>
<dbReference type="SUPFAM" id="SSF54637">
    <property type="entry name" value="Thioesterase/thiol ester dehydrase-isomerase"/>
    <property type="match status" value="2"/>
</dbReference>
<dbReference type="EMBL" id="JAZAVK010000102">
    <property type="protein sequence ID" value="KAK7423083.1"/>
    <property type="molecule type" value="Genomic_DNA"/>
</dbReference>
<name>A0ABR1HPD8_9HYPO</name>
<dbReference type="Pfam" id="PF16073">
    <property type="entry name" value="SAT"/>
    <property type="match status" value="1"/>
</dbReference>
<evidence type="ECO:0000313" key="17">
    <source>
        <dbReference type="EMBL" id="KAK7423083.1"/>
    </source>
</evidence>
<evidence type="ECO:0000256" key="7">
    <source>
        <dbReference type="ARBA" id="ARBA00023027"/>
    </source>
</evidence>
<dbReference type="GO" id="GO:0004321">
    <property type="term" value="F:fatty-acyl-CoA synthase activity"/>
    <property type="evidence" value="ECO:0007669"/>
    <property type="project" value="UniProtKB-EC"/>
</dbReference>
<evidence type="ECO:0000259" key="16">
    <source>
        <dbReference type="SMART" id="SM00827"/>
    </source>
</evidence>
<dbReference type="Gene3D" id="3.30.70.3330">
    <property type="match status" value="1"/>
</dbReference>
<comment type="catalytic activity">
    <reaction evidence="13">
        <text>a 2,3-saturated acyl-[ACP] + NAD(+) = a (2E)-enoyl-[ACP] + NADH + H(+)</text>
        <dbReference type="Rhea" id="RHEA:10240"/>
        <dbReference type="Rhea" id="RHEA-COMP:9925"/>
        <dbReference type="Rhea" id="RHEA-COMP:9926"/>
        <dbReference type="ChEBI" id="CHEBI:15378"/>
        <dbReference type="ChEBI" id="CHEBI:57540"/>
        <dbReference type="ChEBI" id="CHEBI:57945"/>
        <dbReference type="ChEBI" id="CHEBI:78784"/>
        <dbReference type="ChEBI" id="CHEBI:78785"/>
        <dbReference type="EC" id="1.3.1.9"/>
    </reaction>
</comment>
<comment type="catalytic activity">
    <reaction evidence="10">
        <text>acetyl-CoA + n malonyl-CoA + 2n NADPH + 4n H(+) = a long-chain-acyl-CoA + n CoA + n CO2 + 2n NADP(+).</text>
        <dbReference type="EC" id="2.3.1.86"/>
    </reaction>
</comment>
<dbReference type="InterPro" id="IPR014043">
    <property type="entry name" value="Acyl_transferase_dom"/>
</dbReference>
<dbReference type="InterPro" id="IPR001227">
    <property type="entry name" value="Ac_transferase_dom_sf"/>
</dbReference>
<dbReference type="Pfam" id="PF08354">
    <property type="entry name" value="Fas1-AflB-like_hel"/>
    <property type="match status" value="1"/>
</dbReference>
<comment type="catalytic activity">
    <reaction evidence="14">
        <text>holo-[ACP] + acetyl-CoA = acetyl-[ACP] + CoA</text>
        <dbReference type="Rhea" id="RHEA:41788"/>
        <dbReference type="Rhea" id="RHEA-COMP:9621"/>
        <dbReference type="Rhea" id="RHEA-COMP:9685"/>
        <dbReference type="ChEBI" id="CHEBI:57287"/>
        <dbReference type="ChEBI" id="CHEBI:57288"/>
        <dbReference type="ChEBI" id="CHEBI:64479"/>
        <dbReference type="ChEBI" id="CHEBI:78446"/>
        <dbReference type="EC" id="2.3.1.38"/>
    </reaction>
</comment>
<evidence type="ECO:0000313" key="18">
    <source>
        <dbReference type="Proteomes" id="UP001498421"/>
    </source>
</evidence>
<dbReference type="InterPro" id="IPR029069">
    <property type="entry name" value="HotDog_dom_sf"/>
</dbReference>
<evidence type="ECO:0000256" key="4">
    <source>
        <dbReference type="ARBA" id="ARBA00022801"/>
    </source>
</evidence>
<gene>
    <name evidence="17" type="primary">FAS1_3</name>
    <name evidence="17" type="ORF">QQZ08_009250</name>
</gene>
<dbReference type="PRINTS" id="PR01483">
    <property type="entry name" value="FASYNTHASE"/>
</dbReference>
<dbReference type="PANTHER" id="PTHR10982">
    <property type="entry name" value="MALONYL COA-ACYL CARRIER PROTEIN TRANSACYLASE"/>
    <property type="match status" value="1"/>
</dbReference>
<dbReference type="InterPro" id="IPR041099">
    <property type="entry name" value="FAS1_N"/>
</dbReference>
<evidence type="ECO:0000256" key="14">
    <source>
        <dbReference type="ARBA" id="ARBA00048835"/>
    </source>
</evidence>
<dbReference type="Gene3D" id="3.20.20.70">
    <property type="entry name" value="Aldolase class I"/>
    <property type="match status" value="2"/>
</dbReference>
<keyword evidence="5 15" id="KW-0521">NADP</keyword>
<dbReference type="Pfam" id="PF17828">
    <property type="entry name" value="FAS_N"/>
    <property type="match status" value="1"/>
</dbReference>
<dbReference type="Pfam" id="PF17951">
    <property type="entry name" value="FAS_meander"/>
    <property type="match status" value="1"/>
</dbReference>
<reference evidence="17 18" key="1">
    <citation type="journal article" date="2025" name="Microbiol. Resour. Announc.">
        <title>Draft genome sequences for Neonectria magnoliae and Neonectria punicea, canker pathogens of Liriodendron tulipifera and Acer saccharum in West Virginia.</title>
        <authorList>
            <person name="Petronek H.M."/>
            <person name="Kasson M.T."/>
            <person name="Metheny A.M."/>
            <person name="Stauder C.M."/>
            <person name="Lovett B."/>
            <person name="Lynch S.C."/>
            <person name="Garnas J.R."/>
            <person name="Kasson L.R."/>
            <person name="Stajich J.E."/>
        </authorList>
    </citation>
    <scope>NUCLEOTIDE SEQUENCE [LARGE SCALE GENOMIC DNA]</scope>
    <source>
        <strain evidence="17 18">NRRL 64651</strain>
    </source>
</reference>
<comment type="similarity">
    <text evidence="2 15">Belongs to the fungal fatty acid synthetase subunit beta family.</text>
</comment>
<dbReference type="InterPro" id="IPR032088">
    <property type="entry name" value="SAT"/>
</dbReference>
<evidence type="ECO:0000256" key="2">
    <source>
        <dbReference type="ARBA" id="ARBA00010009"/>
    </source>
</evidence>
<dbReference type="EC" id="2.3.1.86" evidence="17"/>
<dbReference type="InterPro" id="IPR016035">
    <property type="entry name" value="Acyl_Trfase/lysoPLipase"/>
</dbReference>
<proteinExistence type="inferred from homology"/>
<organism evidence="17 18">
    <name type="scientific">Neonectria magnoliae</name>
    <dbReference type="NCBI Taxonomy" id="2732573"/>
    <lineage>
        <taxon>Eukaryota</taxon>
        <taxon>Fungi</taxon>
        <taxon>Dikarya</taxon>
        <taxon>Ascomycota</taxon>
        <taxon>Pezizomycotina</taxon>
        <taxon>Sordariomycetes</taxon>
        <taxon>Hypocreomycetidae</taxon>
        <taxon>Hypocreales</taxon>
        <taxon>Nectriaceae</taxon>
        <taxon>Neonectria</taxon>
    </lineage>
</organism>
<accession>A0ABR1HPD8</accession>
<evidence type="ECO:0000256" key="13">
    <source>
        <dbReference type="ARBA" id="ARBA00048572"/>
    </source>
</evidence>
<dbReference type="Gene3D" id="6.20.240.10">
    <property type="match status" value="1"/>
</dbReference>
<comment type="catalytic activity">
    <reaction evidence="12">
        <text>(9Z)-octadecenoyl-[ACP] + H2O = (9Z)-octadecenoate + holo-[ACP] + H(+)</text>
        <dbReference type="Rhea" id="RHEA:15057"/>
        <dbReference type="Rhea" id="RHEA-COMP:9685"/>
        <dbReference type="Rhea" id="RHEA-COMP:9924"/>
        <dbReference type="ChEBI" id="CHEBI:15377"/>
        <dbReference type="ChEBI" id="CHEBI:15378"/>
        <dbReference type="ChEBI" id="CHEBI:30823"/>
        <dbReference type="ChEBI" id="CHEBI:64479"/>
        <dbReference type="ChEBI" id="CHEBI:78783"/>
        <dbReference type="EC" id="3.1.2.14"/>
    </reaction>
</comment>
<dbReference type="Pfam" id="PF00698">
    <property type="entry name" value="Acyl_transf_1"/>
    <property type="match status" value="1"/>
</dbReference>